<gene>
    <name evidence="3" type="ORF">M23134_01805</name>
</gene>
<dbReference type="InterPro" id="IPR019196">
    <property type="entry name" value="ABC_transp_unknown"/>
</dbReference>
<dbReference type="Pfam" id="PF09822">
    <property type="entry name" value="ABC_transp_aux"/>
    <property type="match status" value="1"/>
</dbReference>
<evidence type="ECO:0000313" key="4">
    <source>
        <dbReference type="Proteomes" id="UP000004095"/>
    </source>
</evidence>
<keyword evidence="1" id="KW-1133">Transmembrane helix</keyword>
<name>A2A056_MICM2</name>
<organism evidence="3 4">
    <name type="scientific">Microscilla marina ATCC 23134</name>
    <dbReference type="NCBI Taxonomy" id="313606"/>
    <lineage>
        <taxon>Bacteria</taxon>
        <taxon>Pseudomonadati</taxon>
        <taxon>Bacteroidota</taxon>
        <taxon>Cytophagia</taxon>
        <taxon>Cytophagales</taxon>
        <taxon>Microscillaceae</taxon>
        <taxon>Microscilla</taxon>
    </lineage>
</organism>
<evidence type="ECO:0000256" key="1">
    <source>
        <dbReference type="SAM" id="Phobius"/>
    </source>
</evidence>
<keyword evidence="4" id="KW-1185">Reference proteome</keyword>
<dbReference type="Proteomes" id="UP000004095">
    <property type="component" value="Unassembled WGS sequence"/>
</dbReference>
<accession>A2A056</accession>
<comment type="caution">
    <text evidence="3">The sequence shown here is derived from an EMBL/GenBank/DDBJ whole genome shotgun (WGS) entry which is preliminary data.</text>
</comment>
<reference evidence="3 4" key="1">
    <citation type="submission" date="2007-01" db="EMBL/GenBank/DDBJ databases">
        <authorList>
            <person name="Haygood M."/>
            <person name="Podell S."/>
            <person name="Anderson C."/>
            <person name="Hopkinson B."/>
            <person name="Roe K."/>
            <person name="Barbeau K."/>
            <person name="Gaasterland T."/>
            <person name="Ferriera S."/>
            <person name="Johnson J."/>
            <person name="Kravitz S."/>
            <person name="Beeson K."/>
            <person name="Sutton G."/>
            <person name="Rogers Y.-H."/>
            <person name="Friedman R."/>
            <person name="Frazier M."/>
            <person name="Venter J.C."/>
        </authorList>
    </citation>
    <scope>NUCLEOTIDE SEQUENCE [LARGE SCALE GENOMIC DNA]</scope>
    <source>
        <strain evidence="3 4">ATCC 23134</strain>
    </source>
</reference>
<keyword evidence="1" id="KW-0812">Transmembrane</keyword>
<proteinExistence type="predicted"/>
<dbReference type="EMBL" id="AAWS01000092">
    <property type="protein sequence ID" value="EAY23971.1"/>
    <property type="molecule type" value="Genomic_DNA"/>
</dbReference>
<dbReference type="AlphaFoldDB" id="A2A056"/>
<feature type="transmembrane region" description="Helical" evidence="1">
    <location>
        <begin position="222"/>
        <end position="240"/>
    </location>
</feature>
<evidence type="ECO:0000259" key="2">
    <source>
        <dbReference type="Pfam" id="PF09822"/>
    </source>
</evidence>
<feature type="domain" description="ABC-type uncharacterised transport system" evidence="2">
    <location>
        <begin position="17"/>
        <end position="185"/>
    </location>
</feature>
<protein>
    <submittedName>
        <fullName evidence="3">ABC transporter, inner membrane protein, putative</fullName>
    </submittedName>
</protein>
<dbReference type="eggNOG" id="COG3225">
    <property type="taxonomic scope" value="Bacteria"/>
</dbReference>
<keyword evidence="1" id="KW-0472">Membrane</keyword>
<evidence type="ECO:0000313" key="3">
    <source>
        <dbReference type="EMBL" id="EAY23971.1"/>
    </source>
</evidence>
<sequence>MALNKVDAPKQLNVPLTPIHTGLEPWLAKKGITLDNKVVIDVQCGQVSIPRRVGNMTVQSQERFFYFPLLNKFADHPASKGLEAVLFQFANPLSFNGDSTKKFTPLAYTSERSGVLPASAPISLERNWQEADFNEPRQVVAAALEDKAEGKAKSRIVVFSDGDFAVAAQQGQQVNEDNVNFMANAIDWLSDDTGLIDLRTKQVKFRPLRQGISEGTKSFLKYFNFLFPILLVIIYGIVRVQKRKAIRRMRMSEASV</sequence>